<dbReference type="AlphaFoldDB" id="A0A2K3MQ01"/>
<proteinExistence type="predicted"/>
<comment type="caution">
    <text evidence="1">The sequence shown here is derived from an EMBL/GenBank/DDBJ whole genome shotgun (WGS) entry which is preliminary data.</text>
</comment>
<accession>A0A2K3MQ01</accession>
<gene>
    <name evidence="1" type="ORF">L195_g015989</name>
</gene>
<reference evidence="1 2" key="1">
    <citation type="journal article" date="2014" name="Am. J. Bot.">
        <title>Genome assembly and annotation for red clover (Trifolium pratense; Fabaceae).</title>
        <authorList>
            <person name="Istvanek J."/>
            <person name="Jaros M."/>
            <person name="Krenek A."/>
            <person name="Repkova J."/>
        </authorList>
    </citation>
    <scope>NUCLEOTIDE SEQUENCE [LARGE SCALE GENOMIC DNA]</scope>
    <source>
        <strain evidence="2">cv. Tatra</strain>
        <tissue evidence="1">Young leaves</tissue>
    </source>
</reference>
<organism evidence="1 2">
    <name type="scientific">Trifolium pratense</name>
    <name type="common">Red clover</name>
    <dbReference type="NCBI Taxonomy" id="57577"/>
    <lineage>
        <taxon>Eukaryota</taxon>
        <taxon>Viridiplantae</taxon>
        <taxon>Streptophyta</taxon>
        <taxon>Embryophyta</taxon>
        <taxon>Tracheophyta</taxon>
        <taxon>Spermatophyta</taxon>
        <taxon>Magnoliopsida</taxon>
        <taxon>eudicotyledons</taxon>
        <taxon>Gunneridae</taxon>
        <taxon>Pentapetalae</taxon>
        <taxon>rosids</taxon>
        <taxon>fabids</taxon>
        <taxon>Fabales</taxon>
        <taxon>Fabaceae</taxon>
        <taxon>Papilionoideae</taxon>
        <taxon>50 kb inversion clade</taxon>
        <taxon>NPAAA clade</taxon>
        <taxon>Hologalegina</taxon>
        <taxon>IRL clade</taxon>
        <taxon>Trifolieae</taxon>
        <taxon>Trifolium</taxon>
    </lineage>
</organism>
<reference evidence="1 2" key="2">
    <citation type="journal article" date="2017" name="Front. Plant Sci.">
        <title>Gene Classification and Mining of Molecular Markers Useful in Red Clover (Trifolium pratense) Breeding.</title>
        <authorList>
            <person name="Istvanek J."/>
            <person name="Dluhosova J."/>
            <person name="Dluhos P."/>
            <person name="Patkova L."/>
            <person name="Nedelnik J."/>
            <person name="Repkova J."/>
        </authorList>
    </citation>
    <scope>NUCLEOTIDE SEQUENCE [LARGE SCALE GENOMIC DNA]</scope>
    <source>
        <strain evidence="2">cv. Tatra</strain>
        <tissue evidence="1">Young leaves</tissue>
    </source>
</reference>
<sequence length="100" mass="11840">RHYSSLLDQLDNKIMEQVSMILWAIWWGRNQKCWNDKFPTTFEVNKQATKALDDWLKVKATRLINHIPVIQEAEQRWCKRRPGTLTCNVDAACYAEANQF</sequence>
<evidence type="ECO:0000313" key="1">
    <source>
        <dbReference type="EMBL" id="PNX92846.1"/>
    </source>
</evidence>
<dbReference type="Proteomes" id="UP000236291">
    <property type="component" value="Unassembled WGS sequence"/>
</dbReference>
<dbReference type="EMBL" id="ASHM01010960">
    <property type="protein sequence ID" value="PNX92846.1"/>
    <property type="molecule type" value="Genomic_DNA"/>
</dbReference>
<evidence type="ECO:0000313" key="2">
    <source>
        <dbReference type="Proteomes" id="UP000236291"/>
    </source>
</evidence>
<feature type="non-terminal residue" evidence="1">
    <location>
        <position position="1"/>
    </location>
</feature>
<protein>
    <submittedName>
        <fullName evidence="1">Uncharacterized protein</fullName>
    </submittedName>
</protein>
<name>A0A2K3MQ01_TRIPR</name>